<accession>A0ACC0CGZ7</accession>
<reference evidence="2" key="1">
    <citation type="journal article" date="2023" name="Nat. Plants">
        <title>Single-cell RNA sequencing provides a high-resolution roadmap for understanding the multicellular compartmentation of specialized metabolism.</title>
        <authorList>
            <person name="Sun S."/>
            <person name="Shen X."/>
            <person name="Li Y."/>
            <person name="Li Y."/>
            <person name="Wang S."/>
            <person name="Li R."/>
            <person name="Zhang H."/>
            <person name="Shen G."/>
            <person name="Guo B."/>
            <person name="Wei J."/>
            <person name="Xu J."/>
            <person name="St-Pierre B."/>
            <person name="Chen S."/>
            <person name="Sun C."/>
        </authorList>
    </citation>
    <scope>NUCLEOTIDE SEQUENCE [LARGE SCALE GENOMIC DNA]</scope>
</reference>
<proteinExistence type="predicted"/>
<protein>
    <submittedName>
        <fullName evidence="1">Uncharacterized protein</fullName>
    </submittedName>
</protein>
<evidence type="ECO:0000313" key="2">
    <source>
        <dbReference type="Proteomes" id="UP001060085"/>
    </source>
</evidence>
<dbReference type="EMBL" id="CM044701">
    <property type="protein sequence ID" value="KAI5684215.1"/>
    <property type="molecule type" value="Genomic_DNA"/>
</dbReference>
<gene>
    <name evidence="1" type="ORF">M9H77_05443</name>
</gene>
<evidence type="ECO:0000313" key="1">
    <source>
        <dbReference type="EMBL" id="KAI5684215.1"/>
    </source>
</evidence>
<sequence length="214" mass="24342">MHALKFSSFMKKLSNRAGTGTGTGSRRHEGYIRMMDTEKKKKSSTTAPKGFIPVCIGEDRIRYEIPVECLNSMSFKNFMKQHEEEILDTRNDPICLLCSTSAFEGVLNLAKGGCLVEFLCGKLATFSSICLARWTIHVLKIVRLSSQMLSVTFQPLSFCSIFVSSEKAQTRGFFIRIHRYIQLKEIQPVSLDREEQGREKACKKIPNFILKIFP</sequence>
<organism evidence="1 2">
    <name type="scientific">Catharanthus roseus</name>
    <name type="common">Madagascar periwinkle</name>
    <name type="synonym">Vinca rosea</name>
    <dbReference type="NCBI Taxonomy" id="4058"/>
    <lineage>
        <taxon>Eukaryota</taxon>
        <taxon>Viridiplantae</taxon>
        <taxon>Streptophyta</taxon>
        <taxon>Embryophyta</taxon>
        <taxon>Tracheophyta</taxon>
        <taxon>Spermatophyta</taxon>
        <taxon>Magnoliopsida</taxon>
        <taxon>eudicotyledons</taxon>
        <taxon>Gunneridae</taxon>
        <taxon>Pentapetalae</taxon>
        <taxon>asterids</taxon>
        <taxon>lamiids</taxon>
        <taxon>Gentianales</taxon>
        <taxon>Apocynaceae</taxon>
        <taxon>Rauvolfioideae</taxon>
        <taxon>Vinceae</taxon>
        <taxon>Catharanthinae</taxon>
        <taxon>Catharanthus</taxon>
    </lineage>
</organism>
<comment type="caution">
    <text evidence="1">The sequence shown here is derived from an EMBL/GenBank/DDBJ whole genome shotgun (WGS) entry which is preliminary data.</text>
</comment>
<keyword evidence="2" id="KW-1185">Reference proteome</keyword>
<dbReference type="Proteomes" id="UP001060085">
    <property type="component" value="Linkage Group LG01"/>
</dbReference>
<name>A0ACC0CGZ7_CATRO</name>